<name>A0ABU5RHI6_9PSEU</name>
<dbReference type="InterPro" id="IPR010667">
    <property type="entry name" value="Phage_T4_Gp19"/>
</dbReference>
<organism evidence="1 2">
    <name type="scientific">Amycolatopsis heterodermiae</name>
    <dbReference type="NCBI Taxonomy" id="3110235"/>
    <lineage>
        <taxon>Bacteria</taxon>
        <taxon>Bacillati</taxon>
        <taxon>Actinomycetota</taxon>
        <taxon>Actinomycetes</taxon>
        <taxon>Pseudonocardiales</taxon>
        <taxon>Pseudonocardiaceae</taxon>
        <taxon>Amycolatopsis</taxon>
    </lineage>
</organism>
<proteinExistence type="predicted"/>
<evidence type="ECO:0000313" key="2">
    <source>
        <dbReference type="Proteomes" id="UP001304298"/>
    </source>
</evidence>
<dbReference type="NCBIfam" id="TIGR02241">
    <property type="entry name" value="conserved hypothetical phage tail region protein"/>
    <property type="match status" value="1"/>
</dbReference>
<accession>A0ABU5RHI6</accession>
<dbReference type="Pfam" id="PF06841">
    <property type="entry name" value="Phage_T4_gp19"/>
    <property type="match status" value="1"/>
</dbReference>
<dbReference type="PANTHER" id="PTHR38009">
    <property type="entry name" value="CONSERVED HYPOTHETICAL PHAGE TAIL PROTEIN"/>
    <property type="match status" value="1"/>
</dbReference>
<dbReference type="PANTHER" id="PTHR38009:SF1">
    <property type="entry name" value="CONSERVED HYPOTHETICAL PHAGE TAIL PROTEIN"/>
    <property type="match status" value="1"/>
</dbReference>
<protein>
    <submittedName>
        <fullName evidence="1">Phage tail protein</fullName>
    </submittedName>
</protein>
<dbReference type="EMBL" id="JAYFSI010000011">
    <property type="protein sequence ID" value="MEA5365219.1"/>
    <property type="molecule type" value="Genomic_DNA"/>
</dbReference>
<evidence type="ECO:0000313" key="1">
    <source>
        <dbReference type="EMBL" id="MEA5365219.1"/>
    </source>
</evidence>
<dbReference type="Proteomes" id="UP001304298">
    <property type="component" value="Unassembled WGS sequence"/>
</dbReference>
<reference evidence="1 2" key="1">
    <citation type="submission" date="2023-12" db="EMBL/GenBank/DDBJ databases">
        <title>Amycolatopsis sp. V23-08.</title>
        <authorList>
            <person name="Somphong A."/>
        </authorList>
    </citation>
    <scope>NUCLEOTIDE SEQUENCE [LARGE SCALE GENOMIC DNA]</scope>
    <source>
        <strain evidence="1 2">V23-08</strain>
    </source>
</reference>
<sequence>MAPEPLSTVPDVISASRFVIDVTAFGSSGSIMFSELSGISSEVEPAEYMSAGRNGVLLSKQFGKTKPATVTLKRGVDQDATLWVWHQKAIAADPQARQSCSLILQDAAGQTKATYRLTNAWPSKLDVQGLKAGATEIVMATCTLVCDEITFVPGLGGKTSGA</sequence>
<dbReference type="InterPro" id="IPR011747">
    <property type="entry name" value="CHP02241"/>
</dbReference>
<keyword evidence="2" id="KW-1185">Reference proteome</keyword>
<comment type="caution">
    <text evidence="1">The sequence shown here is derived from an EMBL/GenBank/DDBJ whole genome shotgun (WGS) entry which is preliminary data.</text>
</comment>
<dbReference type="RefSeq" id="WP_323333567.1">
    <property type="nucleotide sequence ID" value="NZ_JAYFSI010000011.1"/>
</dbReference>
<gene>
    <name evidence="1" type="ORF">VA596_37205</name>
</gene>